<dbReference type="EC" id="2.7.8.5" evidence="10"/>
<feature type="transmembrane region" description="Helical" evidence="8">
    <location>
        <begin position="422"/>
        <end position="446"/>
    </location>
</feature>
<feature type="transmembrane region" description="Helical" evidence="8">
    <location>
        <begin position="285"/>
        <end position="301"/>
    </location>
</feature>
<keyword evidence="7" id="KW-0813">Transport</keyword>
<dbReference type="InterPro" id="IPR010656">
    <property type="entry name" value="DctM"/>
</dbReference>
<evidence type="ECO:0000256" key="3">
    <source>
        <dbReference type="ARBA" id="ARBA00022519"/>
    </source>
</evidence>
<comment type="caution">
    <text evidence="10">The sequence shown here is derived from an EMBL/GenBank/DDBJ whole genome shotgun (WGS) entry which is preliminary data.</text>
</comment>
<dbReference type="GO" id="GO:0022857">
    <property type="term" value="F:transmembrane transporter activity"/>
    <property type="evidence" value="ECO:0007669"/>
    <property type="project" value="UniProtKB-UniRule"/>
</dbReference>
<dbReference type="Proteomes" id="UP000698242">
    <property type="component" value="Unassembled WGS sequence"/>
</dbReference>
<evidence type="ECO:0000313" key="10">
    <source>
        <dbReference type="EMBL" id="KAF0675996.1"/>
    </source>
</evidence>
<name>A0A921NPF9_9RHOB</name>
<reference evidence="10" key="1">
    <citation type="submission" date="2013-03" db="EMBL/GenBank/DDBJ databases">
        <title>Genome Sequence of the Profundibacterium mesophilum strain KAUST100406-0324T from Red Sea, a novel genus in the family Rhodobacteraceae.</title>
        <authorList>
            <person name="Essack M."/>
            <person name="Alam I."/>
            <person name="Lafi F."/>
            <person name="Alawi W."/>
            <person name="Kamanu F."/>
            <person name="Al-Suwailem A."/>
            <person name="Lee O.O."/>
            <person name="Xu Y."/>
            <person name="Bajic V."/>
            <person name="Qian P.-Y."/>
            <person name="Archer J."/>
        </authorList>
    </citation>
    <scope>NUCLEOTIDE SEQUENCE</scope>
    <source>
        <strain evidence="10">KAUST100406-0324</strain>
    </source>
</reference>
<dbReference type="OrthoDB" id="9790209at2"/>
<dbReference type="Pfam" id="PF06808">
    <property type="entry name" value="DctM"/>
    <property type="match status" value="1"/>
</dbReference>
<feature type="transmembrane region" description="Helical" evidence="8">
    <location>
        <begin position="176"/>
        <end position="201"/>
    </location>
</feature>
<dbReference type="AlphaFoldDB" id="A0A921NPF9"/>
<dbReference type="GO" id="GO:0008444">
    <property type="term" value="F:CDP-diacylglycerol-glycerol-3-phosphate 3-phosphatidyltransferase activity"/>
    <property type="evidence" value="ECO:0007669"/>
    <property type="project" value="UniProtKB-EC"/>
</dbReference>
<gene>
    <name evidence="10" type="ORF">PMES_01751</name>
</gene>
<feature type="transmembrane region" description="Helical" evidence="8">
    <location>
        <begin position="313"/>
        <end position="335"/>
    </location>
</feature>
<keyword evidence="6 8" id="KW-0472">Membrane</keyword>
<evidence type="ECO:0000256" key="6">
    <source>
        <dbReference type="ARBA" id="ARBA00023136"/>
    </source>
</evidence>
<organism evidence="10 11">
    <name type="scientific">Profundibacterium mesophilum KAUST100406-0324</name>
    <dbReference type="NCBI Taxonomy" id="1037889"/>
    <lineage>
        <taxon>Bacteria</taxon>
        <taxon>Pseudomonadati</taxon>
        <taxon>Pseudomonadota</taxon>
        <taxon>Alphaproteobacteria</taxon>
        <taxon>Rhodobacterales</taxon>
        <taxon>Roseobacteraceae</taxon>
        <taxon>Profundibacterium</taxon>
    </lineage>
</organism>
<comment type="function">
    <text evidence="7">Part of the tripartite ATP-independent periplasmic (TRAP) transport system.</text>
</comment>
<feature type="transmembrane region" description="Helical" evidence="8">
    <location>
        <begin position="247"/>
        <end position="264"/>
    </location>
</feature>
<feature type="transmembrane region" description="Helical" evidence="8">
    <location>
        <begin position="222"/>
        <end position="241"/>
    </location>
</feature>
<evidence type="ECO:0000256" key="2">
    <source>
        <dbReference type="ARBA" id="ARBA00022475"/>
    </source>
</evidence>
<dbReference type="PIRSF" id="PIRSF006066">
    <property type="entry name" value="HI0050"/>
    <property type="match status" value="1"/>
</dbReference>
<dbReference type="RefSeq" id="WP_159965315.1">
    <property type="nucleotide sequence ID" value="NZ_APKE01000020.1"/>
</dbReference>
<evidence type="ECO:0000256" key="4">
    <source>
        <dbReference type="ARBA" id="ARBA00022692"/>
    </source>
</evidence>
<proteinExistence type="predicted"/>
<keyword evidence="5 8" id="KW-1133">Transmembrane helix</keyword>
<keyword evidence="2" id="KW-1003">Cell membrane</keyword>
<comment type="subcellular location">
    <subcellularLocation>
        <location evidence="1 7">Cell inner membrane</location>
        <topology evidence="1 7">Multi-pass membrane protein</topology>
    </subcellularLocation>
</comment>
<dbReference type="GO" id="GO:0005886">
    <property type="term" value="C:plasma membrane"/>
    <property type="evidence" value="ECO:0007669"/>
    <property type="project" value="UniProtKB-SubCell"/>
</dbReference>
<dbReference type="EMBL" id="APKE01000020">
    <property type="protein sequence ID" value="KAF0675996.1"/>
    <property type="molecule type" value="Genomic_DNA"/>
</dbReference>
<feature type="domain" description="TRAP C4-dicarboxylate transport system permease DctM subunit" evidence="9">
    <location>
        <begin position="13"/>
        <end position="441"/>
    </location>
</feature>
<evidence type="ECO:0000256" key="8">
    <source>
        <dbReference type="SAM" id="Phobius"/>
    </source>
</evidence>
<accession>A0A921NPF9</accession>
<feature type="transmembrane region" description="Helical" evidence="8">
    <location>
        <begin position="28"/>
        <end position="49"/>
    </location>
</feature>
<dbReference type="PANTHER" id="PTHR33362">
    <property type="entry name" value="SIALIC ACID TRAP TRANSPORTER PERMEASE PROTEIN SIAT-RELATED"/>
    <property type="match status" value="1"/>
</dbReference>
<feature type="transmembrane region" description="Helical" evidence="8">
    <location>
        <begin position="61"/>
        <end position="82"/>
    </location>
</feature>
<evidence type="ECO:0000256" key="1">
    <source>
        <dbReference type="ARBA" id="ARBA00004429"/>
    </source>
</evidence>
<feature type="transmembrane region" description="Helical" evidence="8">
    <location>
        <begin position="380"/>
        <end position="410"/>
    </location>
</feature>
<dbReference type="InterPro" id="IPR004681">
    <property type="entry name" value="TRAP_DctM"/>
</dbReference>
<evidence type="ECO:0000256" key="7">
    <source>
        <dbReference type="RuleBase" id="RU369079"/>
    </source>
</evidence>
<keyword evidence="3 7" id="KW-0997">Cell inner membrane</keyword>
<feature type="transmembrane region" description="Helical" evidence="8">
    <location>
        <begin position="142"/>
        <end position="170"/>
    </location>
</feature>
<protein>
    <submittedName>
        <fullName evidence="10">CDP-diacylglycerol--glycerol-3-phosphate 3-phosphatidyltransferase</fullName>
        <ecNumber evidence="10">2.7.8.5</ecNumber>
    </submittedName>
</protein>
<evidence type="ECO:0000259" key="9">
    <source>
        <dbReference type="Pfam" id="PF06808"/>
    </source>
</evidence>
<keyword evidence="10" id="KW-0808">Transferase</keyword>
<sequence length="452" mass="46510">MIDDPILFGSAALGLLVLLIAIRMPIAYAMILVGGIGVMLVNGSALVLNQLKTLAYGQFSIYDLSVVPMFVLMGALASHAGMSTALFRAANAWLGRLPGGTAMAAIAGCAGFGAVCGSSLATASTMGKVALPELQRAGYDGALATGTLAAGGVLGILIPPSVVLILYAIIVEANVVTMFAAAMLPGLLAVLLFLGVVALYATLRPAAAPRGGALPAGELREASLGVLPVLAIFGIVLGGIYGGLYNPTPAAAVGVALVWLYGALRRRIGWAELGAALRETAGTAGMIYLILLGAELMKIFMSRIGLPQATADWILASGMAPMTVMLLLLAALIVLGCLMDSLSMILLVIPFFWPVLTELNGGLYTGPEGAFGMSTEELKIWFGILALIVVELGLITPPVGMNVFVISSLAPGVPMGRTFRGVLPFFGAELLRVAILLALPGLTLWLPRLLAG</sequence>
<feature type="transmembrane region" description="Helical" evidence="8">
    <location>
        <begin position="5"/>
        <end position="22"/>
    </location>
</feature>
<keyword evidence="11" id="KW-1185">Reference proteome</keyword>
<dbReference type="PANTHER" id="PTHR33362:SF5">
    <property type="entry name" value="C4-DICARBOXYLATE TRAP TRANSPORTER LARGE PERMEASE PROTEIN DCTM"/>
    <property type="match status" value="1"/>
</dbReference>
<evidence type="ECO:0000313" key="11">
    <source>
        <dbReference type="Proteomes" id="UP000698242"/>
    </source>
</evidence>
<feature type="transmembrane region" description="Helical" evidence="8">
    <location>
        <begin position="102"/>
        <end position="121"/>
    </location>
</feature>
<evidence type="ECO:0000256" key="5">
    <source>
        <dbReference type="ARBA" id="ARBA00022989"/>
    </source>
</evidence>
<feature type="transmembrane region" description="Helical" evidence="8">
    <location>
        <begin position="342"/>
        <end position="360"/>
    </location>
</feature>
<keyword evidence="4 8" id="KW-0812">Transmembrane</keyword>